<keyword evidence="4 9" id="KW-0408">Iron</keyword>
<dbReference type="PANTHER" id="PTHR11108:SF1">
    <property type="entry name" value="FERROCHELATASE, MITOCHONDRIAL"/>
    <property type="match status" value="1"/>
</dbReference>
<keyword evidence="6 9" id="KW-0456">Lyase</keyword>
<evidence type="ECO:0000256" key="5">
    <source>
        <dbReference type="ARBA" id="ARBA00023133"/>
    </source>
</evidence>
<dbReference type="KEGG" id="ghl:GM160_00105"/>
<sequence length="370" mass="42098">MNYQGEPDYKHGSAERLGVLLLNLGTPDAPEAPALRRYLAQFLSDPRVIELPKWKWWPILHGIVLRTRPAKSAEAYRSVWDHHGEGSPLLTIARAQQKGLQARLSEQMAGPVTVALGMRYGNPSVPSALHELREAGCRRVVVLPLYPQYAGATTASTLDAVFDEFMHWRWVPELRTINQYHRDPGYLDALAASIQEHFDEHGKPDKLIMSYHGEPKRYLLNGDPYHCQCYVTSRLVAERLGLSEDDYMVTFQSRFGPEEWLKPYTDETLKALPGQGVKHIAVVCPGFSADCLETIEEIGDENREYFEEAGGETYHYIPALNDRDDHLDGLARLVRQHTQGWVEHSEFDAVEDQRERDRVRENALKVGAKQ</sequence>
<dbReference type="EC" id="4.98.1.1" evidence="9"/>
<dbReference type="NCBIfam" id="TIGR00109">
    <property type="entry name" value="hemH"/>
    <property type="match status" value="1"/>
</dbReference>
<keyword evidence="7 9" id="KW-0627">Porphyrin biosynthesis</keyword>
<comment type="catalytic activity">
    <reaction evidence="9">
        <text>heme b + 2 H(+) = protoporphyrin IX + Fe(2+)</text>
        <dbReference type="Rhea" id="RHEA:22584"/>
        <dbReference type="ChEBI" id="CHEBI:15378"/>
        <dbReference type="ChEBI" id="CHEBI:29033"/>
        <dbReference type="ChEBI" id="CHEBI:57306"/>
        <dbReference type="ChEBI" id="CHEBI:60344"/>
        <dbReference type="EC" id="4.98.1.1"/>
    </reaction>
</comment>
<evidence type="ECO:0000313" key="11">
    <source>
        <dbReference type="EMBL" id="QGT77408.1"/>
    </source>
</evidence>
<comment type="subcellular location">
    <subcellularLocation>
        <location evidence="9">Cytoplasm</location>
    </subcellularLocation>
</comment>
<comment type="pathway">
    <text evidence="9">Porphyrin-containing compound metabolism; protoheme biosynthesis; protoheme from protoporphyrin-IX: step 1/1.</text>
</comment>
<dbReference type="Pfam" id="PF00762">
    <property type="entry name" value="Ferrochelatase"/>
    <property type="match status" value="1"/>
</dbReference>
<comment type="function">
    <text evidence="9">Catalyzes the ferrous insertion into protoporphyrin IX.</text>
</comment>
<keyword evidence="12" id="KW-1185">Reference proteome</keyword>
<dbReference type="RefSeq" id="WP_136867673.1">
    <property type="nucleotide sequence ID" value="NZ_CP046415.1"/>
</dbReference>
<dbReference type="UniPathway" id="UPA00252">
    <property type="reaction ID" value="UER00325"/>
</dbReference>
<comment type="similarity">
    <text evidence="1 9 10">Belongs to the ferrochelatase family.</text>
</comment>
<name>A0A6I6CXS3_9GAMM</name>
<feature type="binding site" evidence="9">
    <location>
        <position position="212"/>
    </location>
    <ligand>
        <name>Fe(2+)</name>
        <dbReference type="ChEBI" id="CHEBI:29033"/>
    </ligand>
</feature>
<evidence type="ECO:0000256" key="3">
    <source>
        <dbReference type="ARBA" id="ARBA00022723"/>
    </source>
</evidence>
<dbReference type="CDD" id="cd03411">
    <property type="entry name" value="Ferrochelatase_N"/>
    <property type="match status" value="1"/>
</dbReference>
<evidence type="ECO:0000256" key="6">
    <source>
        <dbReference type="ARBA" id="ARBA00023239"/>
    </source>
</evidence>
<evidence type="ECO:0000256" key="7">
    <source>
        <dbReference type="ARBA" id="ARBA00023244"/>
    </source>
</evidence>
<evidence type="ECO:0000256" key="1">
    <source>
        <dbReference type="ARBA" id="ARBA00007718"/>
    </source>
</evidence>
<dbReference type="InterPro" id="IPR001015">
    <property type="entry name" value="Ferrochelatase"/>
</dbReference>
<dbReference type="PANTHER" id="PTHR11108">
    <property type="entry name" value="FERROCHELATASE"/>
    <property type="match status" value="1"/>
</dbReference>
<dbReference type="Proteomes" id="UP000427716">
    <property type="component" value="Chromosome"/>
</dbReference>
<proteinExistence type="inferred from homology"/>
<protein>
    <recommendedName>
        <fullName evidence="9">Ferrochelatase</fullName>
        <ecNumber evidence="9">4.98.1.1</ecNumber>
    </recommendedName>
    <alternativeName>
        <fullName evidence="9">Heme synthase</fullName>
    </alternativeName>
    <alternativeName>
        <fullName evidence="9">Protoheme ferro-lyase</fullName>
    </alternativeName>
</protein>
<dbReference type="EMBL" id="CP046415">
    <property type="protein sequence ID" value="QGT77408.1"/>
    <property type="molecule type" value="Genomic_DNA"/>
</dbReference>
<evidence type="ECO:0000256" key="2">
    <source>
        <dbReference type="ARBA" id="ARBA00022490"/>
    </source>
</evidence>
<dbReference type="Gene3D" id="3.40.50.1400">
    <property type="match status" value="2"/>
</dbReference>
<reference evidence="11 12" key="1">
    <citation type="submission" date="2019-11" db="EMBL/GenBank/DDBJ databases">
        <authorList>
            <person name="Zhang J."/>
            <person name="Sun C."/>
        </authorList>
    </citation>
    <scope>NUCLEOTIDE SEQUENCE [LARGE SCALE GENOMIC DNA]</scope>
    <source>
        <strain evidence="12">sp2</strain>
    </source>
</reference>
<dbReference type="AlphaFoldDB" id="A0A6I6CXS3"/>
<dbReference type="GO" id="GO:0006783">
    <property type="term" value="P:heme biosynthetic process"/>
    <property type="evidence" value="ECO:0007669"/>
    <property type="project" value="UniProtKB-UniRule"/>
</dbReference>
<gene>
    <name evidence="9" type="primary">hemH</name>
    <name evidence="11" type="ORF">GM160_00105</name>
</gene>
<comment type="catalytic activity">
    <reaction evidence="8">
        <text>Fe-coproporphyrin III + 2 H(+) = coproporphyrin III + Fe(2+)</text>
        <dbReference type="Rhea" id="RHEA:49572"/>
        <dbReference type="ChEBI" id="CHEBI:15378"/>
        <dbReference type="ChEBI" id="CHEBI:29033"/>
        <dbReference type="ChEBI" id="CHEBI:68438"/>
        <dbReference type="ChEBI" id="CHEBI:131725"/>
        <dbReference type="EC" id="4.99.1.9"/>
    </reaction>
    <physiologicalReaction direction="right-to-left" evidence="8">
        <dbReference type="Rhea" id="RHEA:49574"/>
    </physiologicalReaction>
</comment>
<organism evidence="11 12">
    <name type="scientific">Guyparkeria halophila</name>
    <dbReference type="NCBI Taxonomy" id="47960"/>
    <lineage>
        <taxon>Bacteria</taxon>
        <taxon>Pseudomonadati</taxon>
        <taxon>Pseudomonadota</taxon>
        <taxon>Gammaproteobacteria</taxon>
        <taxon>Chromatiales</taxon>
        <taxon>Thioalkalibacteraceae</taxon>
        <taxon>Guyparkeria</taxon>
    </lineage>
</organism>
<dbReference type="GO" id="GO:0004325">
    <property type="term" value="F:ferrochelatase activity"/>
    <property type="evidence" value="ECO:0007669"/>
    <property type="project" value="UniProtKB-UniRule"/>
</dbReference>
<dbReference type="GO" id="GO:0046872">
    <property type="term" value="F:metal ion binding"/>
    <property type="evidence" value="ECO:0007669"/>
    <property type="project" value="UniProtKB-KW"/>
</dbReference>
<evidence type="ECO:0000256" key="9">
    <source>
        <dbReference type="HAMAP-Rule" id="MF_00323"/>
    </source>
</evidence>
<evidence type="ECO:0000313" key="12">
    <source>
        <dbReference type="Proteomes" id="UP000427716"/>
    </source>
</evidence>
<keyword evidence="3 9" id="KW-0479">Metal-binding</keyword>
<keyword evidence="5 9" id="KW-0350">Heme biosynthesis</keyword>
<accession>A0A6I6CXS3</accession>
<evidence type="ECO:0000256" key="10">
    <source>
        <dbReference type="RuleBase" id="RU004185"/>
    </source>
</evidence>
<dbReference type="InterPro" id="IPR033644">
    <property type="entry name" value="Ferrochelatase_C"/>
</dbReference>
<dbReference type="HAMAP" id="MF_00323">
    <property type="entry name" value="Ferrochelatase"/>
    <property type="match status" value="1"/>
</dbReference>
<keyword evidence="2 9" id="KW-0963">Cytoplasm</keyword>
<dbReference type="GO" id="GO:0005737">
    <property type="term" value="C:cytoplasm"/>
    <property type="evidence" value="ECO:0007669"/>
    <property type="project" value="UniProtKB-SubCell"/>
</dbReference>
<dbReference type="SUPFAM" id="SSF53800">
    <property type="entry name" value="Chelatase"/>
    <property type="match status" value="1"/>
</dbReference>
<dbReference type="FunFam" id="3.40.50.1400:FF:000002">
    <property type="entry name" value="Ferrochelatase"/>
    <property type="match status" value="1"/>
</dbReference>
<dbReference type="CDD" id="cd00419">
    <property type="entry name" value="Ferrochelatase_C"/>
    <property type="match status" value="1"/>
</dbReference>
<dbReference type="InterPro" id="IPR033659">
    <property type="entry name" value="Ferrochelatase_N"/>
</dbReference>
<evidence type="ECO:0000256" key="8">
    <source>
        <dbReference type="ARBA" id="ARBA00024536"/>
    </source>
</evidence>
<evidence type="ECO:0000256" key="4">
    <source>
        <dbReference type="ARBA" id="ARBA00023004"/>
    </source>
</evidence>
<feature type="binding site" evidence="9">
    <location>
        <position position="293"/>
    </location>
    <ligand>
        <name>Fe(2+)</name>
        <dbReference type="ChEBI" id="CHEBI:29033"/>
    </ligand>
</feature>